<evidence type="ECO:0000313" key="10">
    <source>
        <dbReference type="Proteomes" id="UP000032417"/>
    </source>
</evidence>
<dbReference type="PATRIC" id="fig|1562970.3.peg.1655"/>
<evidence type="ECO:0000256" key="8">
    <source>
        <dbReference type="SAM" id="Phobius"/>
    </source>
</evidence>
<feature type="transmembrane region" description="Helical" evidence="8">
    <location>
        <begin position="126"/>
        <end position="149"/>
    </location>
</feature>
<feature type="transmembrane region" description="Helical" evidence="8">
    <location>
        <begin position="378"/>
        <end position="401"/>
    </location>
</feature>
<name>A0A098C1X5_9BACT</name>
<keyword evidence="6 7" id="KW-0472">Membrane</keyword>
<evidence type="ECO:0000256" key="2">
    <source>
        <dbReference type="ARBA" id="ARBA00022475"/>
    </source>
</evidence>
<dbReference type="PANTHER" id="PTHR35806">
    <property type="entry name" value="OXALOACETATE DECARBOXYLASE BETA CHAIN 2"/>
    <property type="match status" value="1"/>
</dbReference>
<proteinExistence type="predicted"/>
<accession>A0A098C1X5</accession>
<dbReference type="HOGENOM" id="CLU_036168_0_0_10"/>
<gene>
    <name evidence="9" type="ORF">ING2E5B_1666</name>
</gene>
<evidence type="ECO:0000256" key="7">
    <source>
        <dbReference type="PIRNR" id="PIRNR015658"/>
    </source>
</evidence>
<dbReference type="Pfam" id="PF03977">
    <property type="entry name" value="OAD_beta"/>
    <property type="match status" value="1"/>
</dbReference>
<dbReference type="Proteomes" id="UP000032417">
    <property type="component" value="Chromosome 1"/>
</dbReference>
<keyword evidence="3 8" id="KW-0812">Transmembrane</keyword>
<evidence type="ECO:0000256" key="4">
    <source>
        <dbReference type="ARBA" id="ARBA00022967"/>
    </source>
</evidence>
<dbReference type="GO" id="GO:0006814">
    <property type="term" value="P:sodium ion transport"/>
    <property type="evidence" value="ECO:0007669"/>
    <property type="project" value="UniProtKB-UniRule"/>
</dbReference>
<keyword evidence="7" id="KW-0915">Sodium</keyword>
<feature type="transmembrane region" description="Helical" evidence="8">
    <location>
        <begin position="43"/>
        <end position="65"/>
    </location>
</feature>
<keyword evidence="2 7" id="KW-1003">Cell membrane</keyword>
<feature type="transmembrane region" description="Helical" evidence="8">
    <location>
        <begin position="236"/>
        <end position="262"/>
    </location>
</feature>
<dbReference type="OrthoDB" id="9783838at2"/>
<evidence type="ECO:0000256" key="3">
    <source>
        <dbReference type="ARBA" id="ARBA00022692"/>
    </source>
</evidence>
<feature type="transmembrane region" description="Helical" evidence="8">
    <location>
        <begin position="12"/>
        <end position="36"/>
    </location>
</feature>
<evidence type="ECO:0000313" key="9">
    <source>
        <dbReference type="EMBL" id="CEA16413.1"/>
    </source>
</evidence>
<feature type="transmembrane region" description="Helical" evidence="8">
    <location>
        <begin position="311"/>
        <end position="332"/>
    </location>
</feature>
<evidence type="ECO:0000256" key="1">
    <source>
        <dbReference type="ARBA" id="ARBA00004651"/>
    </source>
</evidence>
<dbReference type="KEGG" id="pbt:ING2E5B_1666"/>
<keyword evidence="7" id="KW-0406">Ion transport</keyword>
<keyword evidence="4" id="KW-1278">Translocase</keyword>
<keyword evidence="7" id="KW-0813">Transport</keyword>
<comment type="subcellular location">
    <subcellularLocation>
        <location evidence="1">Cell membrane</location>
        <topology evidence="1">Multi-pass membrane protein</topology>
    </subcellularLocation>
</comment>
<feature type="transmembrane region" description="Helical" evidence="8">
    <location>
        <begin position="92"/>
        <end position="114"/>
    </location>
</feature>
<evidence type="ECO:0000256" key="6">
    <source>
        <dbReference type="ARBA" id="ARBA00023136"/>
    </source>
</evidence>
<protein>
    <submittedName>
        <fullName evidence="9">Oxaloacetate decarboxylase subunit beta</fullName>
    </submittedName>
</protein>
<dbReference type="PIRSF" id="PIRSF015658">
    <property type="entry name" value="MmdB_OadB"/>
    <property type="match status" value="1"/>
</dbReference>
<sequence length="402" mass="42625">MIEFFNNVLDVTGFAFVEWGTVLMWIISGILLYMGIFKEYEPLLLVPIGFGVLLANLPGAGLAVVESSMVVEADGSLMNLPEIASEYGIINFLYYSLIKSGLLPPIIFMGVGALTDFGPMLRNLKLAFFGSAAQIGIFTVVLLAVIMGYTLPEAASMGIIGGADGPTAIYTTIKLAPHLLGPIAIAAYSYMAMVPVIIPGVAKLLMTKDDFMINMKKQDKLYPPKYEIKHLRTVKILFPIVLTLVVAILVPSAAPLIGMLMLGNLLKEIGPNTARLADAASGPIMNTATVFLGVCVGATMPAEVFLRWETIGILVLGLFAFAISIAGGILTVKLYNKGSKKKINPLVGATGLSAVPMASRVANDVALKYDKSNHILQYCMSSNVSGVIGSAVAAGVLIAFLS</sequence>
<reference evidence="9 10" key="1">
    <citation type="submission" date="2014-08" db="EMBL/GenBank/DDBJ databases">
        <authorList>
            <person name="Wibberg D."/>
        </authorList>
    </citation>
    <scope>NUCLEOTIDE SEQUENCE [LARGE SCALE GENOMIC DNA]</scope>
    <source>
        <strain evidence="10">ING2-E5B</strain>
    </source>
</reference>
<dbReference type="GO" id="GO:0016829">
    <property type="term" value="F:lyase activity"/>
    <property type="evidence" value="ECO:0007669"/>
    <property type="project" value="InterPro"/>
</dbReference>
<dbReference type="NCBIfam" id="TIGR01109">
    <property type="entry name" value="Na_pump_decarbB"/>
    <property type="match status" value="1"/>
</dbReference>
<keyword evidence="7" id="KW-0739">Sodium transport</keyword>
<keyword evidence="5 8" id="KW-1133">Transmembrane helix</keyword>
<feature type="transmembrane region" description="Helical" evidence="8">
    <location>
        <begin position="185"/>
        <end position="206"/>
    </location>
</feature>
<organism evidence="9 10">
    <name type="scientific">Fermentimonas caenicola</name>
    <dbReference type="NCBI Taxonomy" id="1562970"/>
    <lineage>
        <taxon>Bacteria</taxon>
        <taxon>Pseudomonadati</taxon>
        <taxon>Bacteroidota</taxon>
        <taxon>Bacteroidia</taxon>
        <taxon>Bacteroidales</taxon>
        <taxon>Dysgonomonadaceae</taxon>
        <taxon>Fermentimonas</taxon>
    </lineage>
</organism>
<dbReference type="EMBL" id="LN515532">
    <property type="protein sequence ID" value="CEA16413.1"/>
    <property type="molecule type" value="Genomic_DNA"/>
</dbReference>
<evidence type="ECO:0000256" key="5">
    <source>
        <dbReference type="ARBA" id="ARBA00022989"/>
    </source>
</evidence>
<dbReference type="InterPro" id="IPR005661">
    <property type="entry name" value="OadB_MmdB"/>
</dbReference>
<dbReference type="STRING" id="1562970.ING2E5B_1666"/>
<dbReference type="AlphaFoldDB" id="A0A098C1X5"/>
<dbReference type="GO" id="GO:0005886">
    <property type="term" value="C:plasma membrane"/>
    <property type="evidence" value="ECO:0007669"/>
    <property type="project" value="UniProtKB-SubCell"/>
</dbReference>
<keyword evidence="10" id="KW-1185">Reference proteome</keyword>
<dbReference type="PANTHER" id="PTHR35806:SF1">
    <property type="entry name" value="OXALOACETATE DECARBOXYLASE BETA CHAIN 2"/>
    <property type="match status" value="1"/>
</dbReference>